<accession>A0ABP8LRK2</accession>
<comment type="caution">
    <text evidence="1">The sequence shown here is derived from an EMBL/GenBank/DDBJ whole genome shotgun (WGS) entry which is preliminary data.</text>
</comment>
<evidence type="ECO:0000313" key="2">
    <source>
        <dbReference type="Proteomes" id="UP001501508"/>
    </source>
</evidence>
<reference evidence="2" key="1">
    <citation type="journal article" date="2019" name="Int. J. Syst. Evol. Microbiol.">
        <title>The Global Catalogue of Microorganisms (GCM) 10K type strain sequencing project: providing services to taxonomists for standard genome sequencing and annotation.</title>
        <authorList>
            <consortium name="The Broad Institute Genomics Platform"/>
            <consortium name="The Broad Institute Genome Sequencing Center for Infectious Disease"/>
            <person name="Wu L."/>
            <person name="Ma J."/>
        </authorList>
    </citation>
    <scope>NUCLEOTIDE SEQUENCE [LARGE SCALE GENOMIC DNA]</scope>
    <source>
        <strain evidence="2">JCM 31920</strain>
    </source>
</reference>
<proteinExistence type="predicted"/>
<organism evidence="1 2">
    <name type="scientific">Ravibacter arvi</name>
    <dbReference type="NCBI Taxonomy" id="2051041"/>
    <lineage>
        <taxon>Bacteria</taxon>
        <taxon>Pseudomonadati</taxon>
        <taxon>Bacteroidota</taxon>
        <taxon>Cytophagia</taxon>
        <taxon>Cytophagales</taxon>
        <taxon>Spirosomataceae</taxon>
        <taxon>Ravibacter</taxon>
    </lineage>
</organism>
<gene>
    <name evidence="1" type="ORF">GCM10023091_08390</name>
</gene>
<dbReference type="Proteomes" id="UP001501508">
    <property type="component" value="Unassembled WGS sequence"/>
</dbReference>
<name>A0ABP8LRK2_9BACT</name>
<dbReference type="EMBL" id="BAABEY010000010">
    <property type="protein sequence ID" value="GAA4434025.1"/>
    <property type="molecule type" value="Genomic_DNA"/>
</dbReference>
<keyword evidence="2" id="KW-1185">Reference proteome</keyword>
<evidence type="ECO:0000313" key="1">
    <source>
        <dbReference type="EMBL" id="GAA4434025.1"/>
    </source>
</evidence>
<dbReference type="RefSeq" id="WP_345026811.1">
    <property type="nucleotide sequence ID" value="NZ_BAABEY010000010.1"/>
</dbReference>
<protein>
    <submittedName>
        <fullName evidence="1">Uncharacterized protein</fullName>
    </submittedName>
</protein>
<sequence length="83" mass="9717">MFKYRQHFFNDRLKGARAFELPMDCVDNGYKDGIPKGSDLFYGRPISLEQLEAEFESRKQPLYALACTHGIYVVVLRKVERKD</sequence>